<feature type="transmembrane region" description="Helical" evidence="1">
    <location>
        <begin position="145"/>
        <end position="165"/>
    </location>
</feature>
<reference evidence="3" key="1">
    <citation type="submission" date="2017-05" db="EMBL/GenBank/DDBJ databases">
        <authorList>
            <person name="Lin X."/>
        </authorList>
    </citation>
    <scope>NUCLEOTIDE SEQUENCE [LARGE SCALE GENOMIC DNA]</scope>
    <source>
        <strain evidence="3">JLT2012</strain>
    </source>
</reference>
<accession>A0A219B3Z0</accession>
<protein>
    <submittedName>
        <fullName evidence="2">Uncharacterized protein</fullName>
    </submittedName>
</protein>
<keyword evidence="3" id="KW-1185">Reference proteome</keyword>
<keyword evidence="1" id="KW-0812">Transmembrane</keyword>
<sequence>MEAWALLLILAALLAMAGVALLRAAWSRAGRSPAMTAAGWAALAAASVAGGLSGGAWGIAVASLFGMGLAGAFLLDAARRAPAGKPVRQPREAGRARERADRRILHRSLVFLTTGLGGLLVSIGLGIASRGLAILGGWEEADANSLALLIVPVAWAILLTIFLMQERSRARFATMGAFALPGLAAYAPILLGWQA</sequence>
<organism evidence="2 3">
    <name type="scientific">Pacificimonas flava</name>
    <dbReference type="NCBI Taxonomy" id="1234595"/>
    <lineage>
        <taxon>Bacteria</taxon>
        <taxon>Pseudomonadati</taxon>
        <taxon>Pseudomonadota</taxon>
        <taxon>Alphaproteobacteria</taxon>
        <taxon>Sphingomonadales</taxon>
        <taxon>Sphingosinicellaceae</taxon>
        <taxon>Pacificimonas</taxon>
    </lineage>
</organism>
<dbReference type="AlphaFoldDB" id="A0A219B3Z0"/>
<feature type="transmembrane region" description="Helical" evidence="1">
    <location>
        <begin position="109"/>
        <end position="133"/>
    </location>
</feature>
<dbReference type="OrthoDB" id="7573860at2"/>
<evidence type="ECO:0000313" key="3">
    <source>
        <dbReference type="Proteomes" id="UP000198462"/>
    </source>
</evidence>
<dbReference type="RefSeq" id="WP_088711313.1">
    <property type="nucleotide sequence ID" value="NZ_NFZT01000001.1"/>
</dbReference>
<keyword evidence="1" id="KW-1133">Transmembrane helix</keyword>
<evidence type="ECO:0000313" key="2">
    <source>
        <dbReference type="EMBL" id="OWV32518.1"/>
    </source>
</evidence>
<gene>
    <name evidence="2" type="ORF">B5C34_02975</name>
</gene>
<dbReference type="Proteomes" id="UP000198462">
    <property type="component" value="Unassembled WGS sequence"/>
</dbReference>
<keyword evidence="1" id="KW-0472">Membrane</keyword>
<evidence type="ECO:0000256" key="1">
    <source>
        <dbReference type="SAM" id="Phobius"/>
    </source>
</evidence>
<dbReference type="EMBL" id="NFZT01000001">
    <property type="protein sequence ID" value="OWV32518.1"/>
    <property type="molecule type" value="Genomic_DNA"/>
</dbReference>
<comment type="caution">
    <text evidence="2">The sequence shown here is derived from an EMBL/GenBank/DDBJ whole genome shotgun (WGS) entry which is preliminary data.</text>
</comment>
<proteinExistence type="predicted"/>
<name>A0A219B3Z0_9SPHN</name>
<feature type="transmembrane region" description="Helical" evidence="1">
    <location>
        <begin position="172"/>
        <end position="193"/>
    </location>
</feature>
<feature type="transmembrane region" description="Helical" evidence="1">
    <location>
        <begin position="48"/>
        <end position="75"/>
    </location>
</feature>